<evidence type="ECO:0000256" key="1">
    <source>
        <dbReference type="ARBA" id="ARBA00022942"/>
    </source>
</evidence>
<dbReference type="HOGENOM" id="CLU_035750_4_1_1"/>
<name>J9D8P3_EDHAE</name>
<dbReference type="GO" id="GO:0043161">
    <property type="term" value="P:proteasome-mediated ubiquitin-dependent protein catabolic process"/>
    <property type="evidence" value="ECO:0007669"/>
    <property type="project" value="EnsemblFungi"/>
</dbReference>
<dbReference type="InterPro" id="IPR050115">
    <property type="entry name" value="Proteasome_alpha"/>
</dbReference>
<dbReference type="Gene3D" id="3.60.20.10">
    <property type="entry name" value="Glutamine Phosphoribosylpyrophosphate, subunit 1, domain 1"/>
    <property type="match status" value="1"/>
</dbReference>
<dbReference type="FunCoup" id="J9D8P3">
    <property type="interactions" value="234"/>
</dbReference>
<keyword evidence="1" id="KW-0647">Proteasome</keyword>
<dbReference type="OMA" id="WKACANG"/>
<dbReference type="VEuPathDB" id="MicrosporidiaDB:EDEG_01596"/>
<dbReference type="Proteomes" id="UP000003163">
    <property type="component" value="Unassembled WGS sequence"/>
</dbReference>
<dbReference type="AlphaFoldDB" id="J9D8P3"/>
<dbReference type="GO" id="GO:0034515">
    <property type="term" value="C:proteasome storage granule"/>
    <property type="evidence" value="ECO:0007669"/>
    <property type="project" value="EnsemblFungi"/>
</dbReference>
<dbReference type="GO" id="GO:0010499">
    <property type="term" value="P:proteasomal ubiquitin-independent protein catabolic process"/>
    <property type="evidence" value="ECO:0007669"/>
    <property type="project" value="EnsemblFungi"/>
</dbReference>
<dbReference type="STRING" id="1003232.J9D8P3"/>
<dbReference type="EMBL" id="AFBI03000023">
    <property type="protein sequence ID" value="EJW04116.1"/>
    <property type="molecule type" value="Genomic_DNA"/>
</dbReference>
<dbReference type="InterPro" id="IPR001353">
    <property type="entry name" value="Proteasome_sua/b"/>
</dbReference>
<dbReference type="GO" id="GO:0019773">
    <property type="term" value="C:proteasome core complex, alpha-subunit complex"/>
    <property type="evidence" value="ECO:0007669"/>
    <property type="project" value="EnsemblFungi"/>
</dbReference>
<evidence type="ECO:0000313" key="2">
    <source>
        <dbReference type="EMBL" id="EJW04116.1"/>
    </source>
</evidence>
<proteinExistence type="predicted"/>
<sequence>MNFEIDHSLTTFTSEGTLNQCENALKAALNGSLSLSARSDDGIVLASLKYFPKLVEKESISKVFKVCDSIGMTYSGLQPDFRVIYDKAILLAEDYKYVYGRYPYADVFVHNLSRVIQEYTQKGGLRPFGVLLLICGFVEEKINGEVKVVPMLYQMEPSGSFQEVNVCAIGREYKGGCKYVENRLESLDDNIANCVGSLREHAGYSIDYKDVDIGVFRADTKSFNTYKPGDVKEVFDSIINK</sequence>
<accession>J9D8P3</accession>
<reference evidence="2 3" key="1">
    <citation type="submission" date="2011-08" db="EMBL/GenBank/DDBJ databases">
        <authorList>
            <person name="Liu Z.J."/>
            <person name="Shi F.L."/>
            <person name="Lu J.Q."/>
            <person name="Li M."/>
            <person name="Wang Z.L."/>
        </authorList>
    </citation>
    <scope>NUCLEOTIDE SEQUENCE [LARGE SCALE GENOMIC DNA]</scope>
    <source>
        <strain evidence="2 3">USNM 41457</strain>
    </source>
</reference>
<evidence type="ECO:0000313" key="3">
    <source>
        <dbReference type="Proteomes" id="UP000003163"/>
    </source>
</evidence>
<dbReference type="SUPFAM" id="SSF56235">
    <property type="entry name" value="N-terminal nucleophile aminohydrolases (Ntn hydrolases)"/>
    <property type="match status" value="1"/>
</dbReference>
<keyword evidence="3" id="KW-1185">Reference proteome</keyword>
<protein>
    <recommendedName>
        <fullName evidence="4">Proteasome alpha-type subunits domain-containing protein</fullName>
    </recommendedName>
</protein>
<dbReference type="InterPro" id="IPR029055">
    <property type="entry name" value="Ntn_hydrolases_N"/>
</dbReference>
<gene>
    <name evidence="2" type="ORF">EDEG_01596</name>
</gene>
<dbReference type="Pfam" id="PF00227">
    <property type="entry name" value="Proteasome"/>
    <property type="match status" value="1"/>
</dbReference>
<dbReference type="PANTHER" id="PTHR11599">
    <property type="entry name" value="PROTEASOME SUBUNIT ALPHA/BETA"/>
    <property type="match status" value="1"/>
</dbReference>
<evidence type="ECO:0008006" key="4">
    <source>
        <dbReference type="Google" id="ProtNLM"/>
    </source>
</evidence>
<organism evidence="2 3">
    <name type="scientific">Edhazardia aedis (strain USNM 41457)</name>
    <name type="common">Microsporidian parasite</name>
    <dbReference type="NCBI Taxonomy" id="1003232"/>
    <lineage>
        <taxon>Eukaryota</taxon>
        <taxon>Fungi</taxon>
        <taxon>Fungi incertae sedis</taxon>
        <taxon>Microsporidia</taxon>
        <taxon>Edhazardia</taxon>
    </lineage>
</organism>
<reference evidence="3" key="2">
    <citation type="submission" date="2015-07" db="EMBL/GenBank/DDBJ databases">
        <title>Contrasting host-pathogen interactions and genome evolution in two generalist and specialist microsporidian pathogens of mosquitoes.</title>
        <authorList>
            <consortium name="The Broad Institute Genomics Platform"/>
            <consortium name="The Broad Institute Genome Sequencing Center for Infectious Disease"/>
            <person name="Cuomo C.A."/>
            <person name="Sanscrainte N.D."/>
            <person name="Goldberg J.M."/>
            <person name="Heiman D."/>
            <person name="Young S."/>
            <person name="Zeng Q."/>
            <person name="Becnel J.J."/>
            <person name="Birren B.W."/>
        </authorList>
    </citation>
    <scope>NUCLEOTIDE SEQUENCE [LARGE SCALE GENOMIC DNA]</scope>
    <source>
        <strain evidence="3">USNM 41457</strain>
    </source>
</reference>
<dbReference type="InParanoid" id="J9D8P3"/>
<comment type="caution">
    <text evidence="2">The sequence shown here is derived from an EMBL/GenBank/DDBJ whole genome shotgun (WGS) entry which is preliminary data.</text>
</comment>
<dbReference type="OrthoDB" id="431557at2759"/>